<proteinExistence type="predicted"/>
<accession>A0A2P2NR30</accession>
<dbReference type="AlphaFoldDB" id="A0A2P2NR30"/>
<reference evidence="1" key="1">
    <citation type="submission" date="2018-02" db="EMBL/GenBank/DDBJ databases">
        <title>Rhizophora mucronata_Transcriptome.</title>
        <authorList>
            <person name="Meera S.P."/>
            <person name="Sreeshan A."/>
            <person name="Augustine A."/>
        </authorList>
    </citation>
    <scope>NUCLEOTIDE SEQUENCE</scope>
    <source>
        <tissue evidence="1">Leaf</tissue>
    </source>
</reference>
<organism evidence="1">
    <name type="scientific">Rhizophora mucronata</name>
    <name type="common">Asiatic mangrove</name>
    <dbReference type="NCBI Taxonomy" id="61149"/>
    <lineage>
        <taxon>Eukaryota</taxon>
        <taxon>Viridiplantae</taxon>
        <taxon>Streptophyta</taxon>
        <taxon>Embryophyta</taxon>
        <taxon>Tracheophyta</taxon>
        <taxon>Spermatophyta</taxon>
        <taxon>Magnoliopsida</taxon>
        <taxon>eudicotyledons</taxon>
        <taxon>Gunneridae</taxon>
        <taxon>Pentapetalae</taxon>
        <taxon>rosids</taxon>
        <taxon>fabids</taxon>
        <taxon>Malpighiales</taxon>
        <taxon>Rhizophoraceae</taxon>
        <taxon>Rhizophora</taxon>
    </lineage>
</organism>
<evidence type="ECO:0000313" key="1">
    <source>
        <dbReference type="EMBL" id="MBX44968.1"/>
    </source>
</evidence>
<name>A0A2P2NR30_RHIMU</name>
<protein>
    <submittedName>
        <fullName evidence="1">Uncharacterized protein</fullName>
    </submittedName>
</protein>
<dbReference type="EMBL" id="GGEC01064484">
    <property type="protein sequence ID" value="MBX44968.1"/>
    <property type="molecule type" value="Transcribed_RNA"/>
</dbReference>
<sequence length="45" mass="5349">MVITTTETIVTITVQSTKQRWFAYCTRISTQYYDPVKKYARVPME</sequence>